<dbReference type="HOGENOM" id="CLU_004914_3_2_1"/>
<keyword evidence="3 5" id="KW-0479">Metal-binding</keyword>
<dbReference type="RefSeq" id="XP_007880118.1">
    <property type="nucleotide sequence ID" value="XM_007881927.1"/>
</dbReference>
<keyword evidence="1 5" id="KW-0489">Methyltransferase</keyword>
<gene>
    <name evidence="7" type="ORF">PFL1_04401</name>
</gene>
<evidence type="ECO:0000313" key="8">
    <source>
        <dbReference type="Proteomes" id="UP000053664"/>
    </source>
</evidence>
<comment type="cofactor">
    <cofactor evidence="5">
        <name>Zn(2+)</name>
        <dbReference type="ChEBI" id="CHEBI:29105"/>
    </cofactor>
</comment>
<proteinExistence type="predicted"/>
<dbReference type="InterPro" id="IPR051486">
    <property type="entry name" value="Hcy_S-methyltransferase"/>
</dbReference>
<dbReference type="InterPro" id="IPR003726">
    <property type="entry name" value="HCY_dom"/>
</dbReference>
<organism evidence="7 8">
    <name type="scientific">Pseudozyma flocculosa PF-1</name>
    <dbReference type="NCBI Taxonomy" id="1277687"/>
    <lineage>
        <taxon>Eukaryota</taxon>
        <taxon>Fungi</taxon>
        <taxon>Dikarya</taxon>
        <taxon>Basidiomycota</taxon>
        <taxon>Ustilaginomycotina</taxon>
        <taxon>Ustilaginomycetes</taxon>
        <taxon>Ustilaginales</taxon>
        <taxon>Ustilaginaceae</taxon>
        <taxon>Pseudozyma</taxon>
    </lineage>
</organism>
<evidence type="ECO:0000256" key="1">
    <source>
        <dbReference type="ARBA" id="ARBA00022603"/>
    </source>
</evidence>
<feature type="domain" description="Hcy-binding" evidence="6">
    <location>
        <begin position="6"/>
        <end position="426"/>
    </location>
</feature>
<evidence type="ECO:0000256" key="5">
    <source>
        <dbReference type="PROSITE-ProRule" id="PRU00333"/>
    </source>
</evidence>
<dbReference type="PANTHER" id="PTHR46015:SF1">
    <property type="entry name" value="HOMOCYSTEINE S-METHYLTRANSFERASE-LIKE ISOFORM 1"/>
    <property type="match status" value="1"/>
</dbReference>
<dbReference type="Proteomes" id="UP000053664">
    <property type="component" value="Unassembled WGS sequence"/>
</dbReference>
<keyword evidence="2 5" id="KW-0808">Transferase</keyword>
<evidence type="ECO:0000313" key="7">
    <source>
        <dbReference type="EMBL" id="EPQ28074.1"/>
    </source>
</evidence>
<dbReference type="GO" id="GO:0033528">
    <property type="term" value="P:S-methylmethionine cycle"/>
    <property type="evidence" value="ECO:0007669"/>
    <property type="project" value="TreeGrafter"/>
</dbReference>
<dbReference type="PANTHER" id="PTHR46015">
    <property type="entry name" value="ZGC:172121"/>
    <property type="match status" value="1"/>
</dbReference>
<evidence type="ECO:0000259" key="6">
    <source>
        <dbReference type="PROSITE" id="PS50970"/>
    </source>
</evidence>
<dbReference type="InterPro" id="IPR036589">
    <property type="entry name" value="HCY_dom_sf"/>
</dbReference>
<dbReference type="GO" id="GO:0046872">
    <property type="term" value="F:metal ion binding"/>
    <property type="evidence" value="ECO:0007669"/>
    <property type="project" value="UniProtKB-KW"/>
</dbReference>
<dbReference type="GO" id="GO:0008898">
    <property type="term" value="F:S-adenosylmethionine-homocysteine S-methyltransferase activity"/>
    <property type="evidence" value="ECO:0007669"/>
    <property type="project" value="TreeGrafter"/>
</dbReference>
<evidence type="ECO:0000256" key="3">
    <source>
        <dbReference type="ARBA" id="ARBA00022723"/>
    </source>
</evidence>
<protein>
    <recommendedName>
        <fullName evidence="6">Hcy-binding domain-containing protein</fullName>
    </recommendedName>
</protein>
<dbReference type="OrthoDB" id="261426at2759"/>
<dbReference type="Gene3D" id="3.20.20.330">
    <property type="entry name" value="Homocysteine-binding-like domain"/>
    <property type="match status" value="1"/>
</dbReference>
<evidence type="ECO:0000256" key="4">
    <source>
        <dbReference type="ARBA" id="ARBA00022833"/>
    </source>
</evidence>
<feature type="binding site" evidence="5">
    <location>
        <position position="412"/>
    </location>
    <ligand>
        <name>Zn(2+)</name>
        <dbReference type="ChEBI" id="CHEBI:29105"/>
    </ligand>
</feature>
<keyword evidence="4 5" id="KW-0862">Zinc</keyword>
<dbReference type="GO" id="GO:0009086">
    <property type="term" value="P:methionine biosynthetic process"/>
    <property type="evidence" value="ECO:0007669"/>
    <property type="project" value="TreeGrafter"/>
</dbReference>
<dbReference type="eggNOG" id="KOG1579">
    <property type="taxonomic scope" value="Eukaryota"/>
</dbReference>
<feature type="binding site" evidence="5">
    <location>
        <position position="302"/>
    </location>
    <ligand>
        <name>Zn(2+)</name>
        <dbReference type="ChEBI" id="CHEBI:29105"/>
    </ligand>
</feature>
<dbReference type="Pfam" id="PF02574">
    <property type="entry name" value="S-methyl_trans"/>
    <property type="match status" value="1"/>
</dbReference>
<dbReference type="SUPFAM" id="SSF82282">
    <property type="entry name" value="Homocysteine S-methyltransferase"/>
    <property type="match status" value="1"/>
</dbReference>
<accession>A0A061H6J2</accession>
<evidence type="ECO:0000256" key="2">
    <source>
        <dbReference type="ARBA" id="ARBA00022679"/>
    </source>
</evidence>
<name>A0A061H6J2_9BASI</name>
<feature type="binding site" evidence="5">
    <location>
        <position position="411"/>
    </location>
    <ligand>
        <name>Zn(2+)</name>
        <dbReference type="ChEBI" id="CHEBI:29105"/>
    </ligand>
</feature>
<dbReference type="AlphaFoldDB" id="A0A061H6J2"/>
<sequence>MTIAIEPLVSLLDDSRIGVLDGGLATYLEDGLGFDLSRGPLWSARLLDEQEDDVKDGKGRRGILDAHAHYIDAGAQIIGTATYQASHESFERASYSPSRANELMTAAVHIASDAISSQSASASSSKAPLISLSLGPYGAVLSNGAEYTGDYRPTYLPTSDDRRDRQPTVAELRAFHRRRLQTFRADERAWASIGVVALETVPRADEGVAFRLALEDLAHELPTDAPLKPVYVSYAFPDDRSLPWPKASGDELGTSDERREARADREMEDLLYGLLSVDVPEDDGGKSSKKARWPISGVGINCTKPFLIAPLADRMTTALQRLDRPESQGGRSLRQQRTEAGVGAPLLFLYPDGGLIYDAVKKVWLQPNDASQSSSSVAGPSGAESWADGLIKIAKSVSRDPAWSGVFVGGCCKSGTDEIRALCRHR</sequence>
<dbReference type="KEGG" id="pfp:PFL1_04401"/>
<dbReference type="EMBL" id="KE361636">
    <property type="protein sequence ID" value="EPQ28074.1"/>
    <property type="molecule type" value="Genomic_DNA"/>
</dbReference>
<dbReference type="GeneID" id="19318506"/>
<dbReference type="GO" id="GO:0032259">
    <property type="term" value="P:methylation"/>
    <property type="evidence" value="ECO:0007669"/>
    <property type="project" value="UniProtKB-KW"/>
</dbReference>
<reference evidence="7 8" key="1">
    <citation type="journal article" date="2013" name="Plant Cell">
        <title>The transition from a phytopathogenic smut ancestor to an anamorphic biocontrol agent deciphered by comparative whole-genome analysis.</title>
        <authorList>
            <person name="Lefebvre F."/>
            <person name="Joly D.L."/>
            <person name="Labbe C."/>
            <person name="Teichmann B."/>
            <person name="Linning R."/>
            <person name="Belzile F."/>
            <person name="Bakkeren G."/>
            <person name="Belanger R.R."/>
        </authorList>
    </citation>
    <scope>NUCLEOTIDE SEQUENCE [LARGE SCALE GENOMIC DNA]</scope>
    <source>
        <strain evidence="7 8">PF-1</strain>
    </source>
</reference>
<dbReference type="PROSITE" id="PS50970">
    <property type="entry name" value="HCY"/>
    <property type="match status" value="1"/>
</dbReference>